<dbReference type="Pfam" id="PF00128">
    <property type="entry name" value="Alpha-amylase"/>
    <property type="match status" value="1"/>
</dbReference>
<dbReference type="InterPro" id="IPR014756">
    <property type="entry name" value="Ig_E-set"/>
</dbReference>
<dbReference type="InterPro" id="IPR032522">
    <property type="entry name" value="DUF4961"/>
</dbReference>
<dbReference type="GO" id="GO:0005975">
    <property type="term" value="P:carbohydrate metabolic process"/>
    <property type="evidence" value="ECO:0007669"/>
    <property type="project" value="InterPro"/>
</dbReference>
<protein>
    <submittedName>
        <fullName evidence="4">Por secretion system C-terminal sorting domain-containing protein</fullName>
    </submittedName>
</protein>
<evidence type="ECO:0000256" key="1">
    <source>
        <dbReference type="ARBA" id="ARBA00008061"/>
    </source>
</evidence>
<dbReference type="InterPro" id="IPR017853">
    <property type="entry name" value="GH"/>
</dbReference>
<dbReference type="NCBIfam" id="TIGR04183">
    <property type="entry name" value="Por_Secre_tail"/>
    <property type="match status" value="1"/>
</dbReference>
<evidence type="ECO:0000313" key="4">
    <source>
        <dbReference type="EMBL" id="SEQ89899.1"/>
    </source>
</evidence>
<keyword evidence="2" id="KW-0732">Signal</keyword>
<accession>A0A1H9JSW4</accession>
<feature type="chain" id="PRO_5011520206" evidence="2">
    <location>
        <begin position="20"/>
        <end position="1028"/>
    </location>
</feature>
<dbReference type="RefSeq" id="WP_090170298.1">
    <property type="nucleotide sequence ID" value="NZ_FOFB01000018.1"/>
</dbReference>
<evidence type="ECO:0000313" key="5">
    <source>
        <dbReference type="Proteomes" id="UP000199021"/>
    </source>
</evidence>
<dbReference type="EMBL" id="FOFB01000018">
    <property type="protein sequence ID" value="SEQ89899.1"/>
    <property type="molecule type" value="Genomic_DNA"/>
</dbReference>
<dbReference type="Gene3D" id="2.60.40.10">
    <property type="entry name" value="Immunoglobulins"/>
    <property type="match status" value="1"/>
</dbReference>
<organism evidence="4 5">
    <name type="scientific">Neolewinella agarilytica</name>
    <dbReference type="NCBI Taxonomy" id="478744"/>
    <lineage>
        <taxon>Bacteria</taxon>
        <taxon>Pseudomonadati</taxon>
        <taxon>Bacteroidota</taxon>
        <taxon>Saprospiria</taxon>
        <taxon>Saprospirales</taxon>
        <taxon>Lewinellaceae</taxon>
        <taxon>Neolewinella</taxon>
    </lineage>
</organism>
<dbReference type="InParanoid" id="A0A1H9JSW4"/>
<evidence type="ECO:0000256" key="2">
    <source>
        <dbReference type="SAM" id="SignalP"/>
    </source>
</evidence>
<dbReference type="SUPFAM" id="SSF81296">
    <property type="entry name" value="E set domains"/>
    <property type="match status" value="1"/>
</dbReference>
<proteinExistence type="inferred from homology"/>
<sequence length="1028" mass="113409">MQKTFLFLLSLCVSLGLQAQLIITDPAAPTDDQAVTITFDATRGTGGLANCNCDVYLHTGVITNNSSSPSDWKYVQTEWGVANADWKLTPVAGEPNKFTYTYGPSIREYFSVPAGEEIQKIAFVFRNADGTMEGKATGGADIFVDVSAGGGALGLTVVGNPGQDNWPLGKPLSVLAGATAEASLEIYDNETLVTSATDVELASELVFTTPGEHIIRFVARRGTEEVSESFTLDAVLVVEFTEPSRDFSSAAAGESVSLTGTSYISSDLLLSDGTNTFFSGNATDFSESVSLPNAGVTTYTISSSYLGETAVDRVIFVTGEPETAEPPAGQRSGAVDGDNGEVTLQLRAPGKSDVFVIGNFNDWTPTAESRMKRSADGSTFWITLSGLEQGEDLLYQYLIDGDLRQPDPYSTLVLDPNNDPFISEATFAGIPDYPSLATTGIVSWHRRAVAPYNWQTEDAYDRPDPERMVVYELLIRDFLEDHSFKSLTDTLDYLERLGVNAIELMPLNEFEGNLSWGYNPSFHMALDKYYGSPEDLKAFVDACHARGMAVILDVVYNHAFGQSPLARMWWDEAAFRPTAENPYLNITARHPFNVGYDFNHESDLTKEYVKTGLEYWIEEFRIDGFRFDLSKGFTQLFSGNNVGFWNQYDASRVAILKDYADHIWSIDDETYMIMEHLAEVSEENELAEYGNGMYFWSGFQPHDAYLEASMGYGGNIREVLASNRGFDSRRLVAYMESHDEERMQFKNDQFGNSANGYNVKNRPTGLSRIQLASTFFYTIPGPKMLWQFGELGYDFSINYCPGGGIDPNCRVDNKPIRWDYRNDPDRQKVYNWIADLNFLRNNYSFLHGTISRQQLSGDAKIVHLEGSDGTAAIVGNFDVNPVRTASVFPFAGTWYDYATGESITVNDPDMVVDLEAGEHHVYLDRPIARGGGDLSTSTNSRAIARLQLEVSPNPTGGRLRLDFLLKEAGPVSIDLVDATGRAVRSLYHSQLSSGPQQLSLNTGEVPAGLYFLRVSGGMGTAVRSLVVR</sequence>
<dbReference type="InterPro" id="IPR026444">
    <property type="entry name" value="Secre_tail"/>
</dbReference>
<comment type="similarity">
    <text evidence="1">Belongs to the glycosyl hydrolase 13 family.</text>
</comment>
<dbReference type="AlphaFoldDB" id="A0A1H9JSW4"/>
<keyword evidence="5" id="KW-1185">Reference proteome</keyword>
<feature type="domain" description="Glycosyl hydrolase family 13 catalytic" evidence="3">
    <location>
        <begin position="472"/>
        <end position="840"/>
    </location>
</feature>
<dbReference type="Pfam" id="PF18962">
    <property type="entry name" value="Por_Secre_tail"/>
    <property type="match status" value="1"/>
</dbReference>
<dbReference type="Gene3D" id="3.20.20.80">
    <property type="entry name" value="Glycosidases"/>
    <property type="match status" value="1"/>
</dbReference>
<dbReference type="CDD" id="cd11350">
    <property type="entry name" value="AmyAc_4"/>
    <property type="match status" value="1"/>
</dbReference>
<dbReference type="Proteomes" id="UP000199021">
    <property type="component" value="Unassembled WGS sequence"/>
</dbReference>
<dbReference type="SMART" id="SM00642">
    <property type="entry name" value="Aamy"/>
    <property type="match status" value="1"/>
</dbReference>
<name>A0A1H9JSW4_9BACT</name>
<dbReference type="InterPro" id="IPR013783">
    <property type="entry name" value="Ig-like_fold"/>
</dbReference>
<feature type="signal peptide" evidence="2">
    <location>
        <begin position="1"/>
        <end position="19"/>
    </location>
</feature>
<dbReference type="PANTHER" id="PTHR43002">
    <property type="entry name" value="GLYCOGEN DEBRANCHING ENZYME"/>
    <property type="match status" value="1"/>
</dbReference>
<dbReference type="InterPro" id="IPR006047">
    <property type="entry name" value="GH13_cat_dom"/>
</dbReference>
<dbReference type="OrthoDB" id="9761875at2"/>
<gene>
    <name evidence="4" type="ORF">SAMN05444359_11856</name>
</gene>
<reference evidence="5" key="1">
    <citation type="submission" date="2016-10" db="EMBL/GenBank/DDBJ databases">
        <authorList>
            <person name="Varghese N."/>
            <person name="Submissions S."/>
        </authorList>
    </citation>
    <scope>NUCLEOTIDE SEQUENCE [LARGE SCALE GENOMIC DNA]</scope>
    <source>
        <strain evidence="5">DSM 24740</strain>
    </source>
</reference>
<dbReference type="Pfam" id="PF16328">
    <property type="entry name" value="DUF4961"/>
    <property type="match status" value="1"/>
</dbReference>
<dbReference type="SUPFAM" id="SSF51445">
    <property type="entry name" value="(Trans)glycosidases"/>
    <property type="match status" value="1"/>
</dbReference>
<dbReference type="STRING" id="478744.SAMN05444359_11856"/>
<evidence type="ECO:0000259" key="3">
    <source>
        <dbReference type="SMART" id="SM00642"/>
    </source>
</evidence>